<dbReference type="AlphaFoldDB" id="A0A9P8NTW4"/>
<dbReference type="Proteomes" id="UP000769157">
    <property type="component" value="Unassembled WGS sequence"/>
</dbReference>
<sequence length="173" mass="18971">MSKNLGKSSLYSKFSLNLAILGKRINCHLFPTGYLLINSADLNIFANSCIFDENNSENQKLFPDNAGELALSKDSTTLNSSLAFLKALLLAIETSFGNVKITLLVSLNLKSVVVIVLSYRLMLYAEVSFCNAFLKFQITANGPMDVVIAVGSFFLEFRLILKLAFVKCGSLPV</sequence>
<protein>
    <submittedName>
        <fullName evidence="1">Uncharacterized protein</fullName>
    </submittedName>
</protein>
<reference evidence="1" key="2">
    <citation type="submission" date="2021-01" db="EMBL/GenBank/DDBJ databases">
        <authorList>
            <person name="Schikora-Tamarit M.A."/>
        </authorList>
    </citation>
    <scope>NUCLEOTIDE SEQUENCE</scope>
    <source>
        <strain evidence="1">CBS6075</strain>
    </source>
</reference>
<keyword evidence="2" id="KW-1185">Reference proteome</keyword>
<evidence type="ECO:0000313" key="2">
    <source>
        <dbReference type="Proteomes" id="UP000769157"/>
    </source>
</evidence>
<evidence type="ECO:0000313" key="1">
    <source>
        <dbReference type="EMBL" id="KAH3660278.1"/>
    </source>
</evidence>
<comment type="caution">
    <text evidence="1">The sequence shown here is derived from an EMBL/GenBank/DDBJ whole genome shotgun (WGS) entry which is preliminary data.</text>
</comment>
<dbReference type="GeneID" id="70238828"/>
<name>A0A9P8NTW4_9ASCO</name>
<dbReference type="EMBL" id="JAEUBE010000504">
    <property type="protein sequence ID" value="KAH3660278.1"/>
    <property type="molecule type" value="Genomic_DNA"/>
</dbReference>
<organism evidence="1 2">
    <name type="scientific">Ogataea philodendri</name>
    <dbReference type="NCBI Taxonomy" id="1378263"/>
    <lineage>
        <taxon>Eukaryota</taxon>
        <taxon>Fungi</taxon>
        <taxon>Dikarya</taxon>
        <taxon>Ascomycota</taxon>
        <taxon>Saccharomycotina</taxon>
        <taxon>Pichiomycetes</taxon>
        <taxon>Pichiales</taxon>
        <taxon>Pichiaceae</taxon>
        <taxon>Ogataea</taxon>
    </lineage>
</organism>
<proteinExistence type="predicted"/>
<dbReference type="RefSeq" id="XP_046057981.1">
    <property type="nucleotide sequence ID" value="XM_046208196.1"/>
</dbReference>
<reference evidence="1" key="1">
    <citation type="journal article" date="2021" name="Open Biol.">
        <title>Shared evolutionary footprints suggest mitochondrial oxidative damage underlies multiple complex I losses in fungi.</title>
        <authorList>
            <person name="Schikora-Tamarit M.A."/>
            <person name="Marcet-Houben M."/>
            <person name="Nosek J."/>
            <person name="Gabaldon T."/>
        </authorList>
    </citation>
    <scope>NUCLEOTIDE SEQUENCE</scope>
    <source>
        <strain evidence="1">CBS6075</strain>
    </source>
</reference>
<gene>
    <name evidence="1" type="ORF">OGAPHI_006864</name>
</gene>
<accession>A0A9P8NTW4</accession>